<proteinExistence type="predicted"/>
<name>A0AAN6ZB01_9PEZI</name>
<evidence type="ECO:0000313" key="3">
    <source>
        <dbReference type="Proteomes" id="UP001304895"/>
    </source>
</evidence>
<reference evidence="2" key="1">
    <citation type="journal article" date="2023" name="Mol. Phylogenet. Evol.">
        <title>Genome-scale phylogeny and comparative genomics of the fungal order Sordariales.</title>
        <authorList>
            <person name="Hensen N."/>
            <person name="Bonometti L."/>
            <person name="Westerberg I."/>
            <person name="Brannstrom I.O."/>
            <person name="Guillou S."/>
            <person name="Cros-Aarteil S."/>
            <person name="Calhoun S."/>
            <person name="Haridas S."/>
            <person name="Kuo A."/>
            <person name="Mondo S."/>
            <person name="Pangilinan J."/>
            <person name="Riley R."/>
            <person name="LaButti K."/>
            <person name="Andreopoulos B."/>
            <person name="Lipzen A."/>
            <person name="Chen C."/>
            <person name="Yan M."/>
            <person name="Daum C."/>
            <person name="Ng V."/>
            <person name="Clum A."/>
            <person name="Steindorff A."/>
            <person name="Ohm R.A."/>
            <person name="Martin F."/>
            <person name="Silar P."/>
            <person name="Natvig D.O."/>
            <person name="Lalanne C."/>
            <person name="Gautier V."/>
            <person name="Ament-Velasquez S.L."/>
            <person name="Kruys A."/>
            <person name="Hutchinson M.I."/>
            <person name="Powell A.J."/>
            <person name="Barry K."/>
            <person name="Miller A.N."/>
            <person name="Grigoriev I.V."/>
            <person name="Debuchy R."/>
            <person name="Gladieux P."/>
            <person name="Hiltunen Thoren M."/>
            <person name="Johannesson H."/>
        </authorList>
    </citation>
    <scope>NUCLEOTIDE SEQUENCE</scope>
    <source>
        <strain evidence="2">CBS 123565</strain>
    </source>
</reference>
<comment type="caution">
    <text evidence="2">The sequence shown here is derived from an EMBL/GenBank/DDBJ whole genome shotgun (WGS) entry which is preliminary data.</text>
</comment>
<dbReference type="Proteomes" id="UP001304895">
    <property type="component" value="Unassembled WGS sequence"/>
</dbReference>
<protein>
    <submittedName>
        <fullName evidence="2">Uncharacterized protein</fullName>
    </submittedName>
</protein>
<evidence type="ECO:0000256" key="1">
    <source>
        <dbReference type="SAM" id="MobiDB-lite"/>
    </source>
</evidence>
<feature type="compositionally biased region" description="Basic and acidic residues" evidence="1">
    <location>
        <begin position="92"/>
        <end position="111"/>
    </location>
</feature>
<feature type="region of interest" description="Disordered" evidence="1">
    <location>
        <begin position="91"/>
        <end position="111"/>
    </location>
</feature>
<reference evidence="2" key="2">
    <citation type="submission" date="2023-05" db="EMBL/GenBank/DDBJ databases">
        <authorList>
            <consortium name="Lawrence Berkeley National Laboratory"/>
            <person name="Steindorff A."/>
            <person name="Hensen N."/>
            <person name="Bonometti L."/>
            <person name="Westerberg I."/>
            <person name="Brannstrom I.O."/>
            <person name="Guillou S."/>
            <person name="Cros-Aarteil S."/>
            <person name="Calhoun S."/>
            <person name="Haridas S."/>
            <person name="Kuo A."/>
            <person name="Mondo S."/>
            <person name="Pangilinan J."/>
            <person name="Riley R."/>
            <person name="Labutti K."/>
            <person name="Andreopoulos B."/>
            <person name="Lipzen A."/>
            <person name="Chen C."/>
            <person name="Yanf M."/>
            <person name="Daum C."/>
            <person name="Ng V."/>
            <person name="Clum A."/>
            <person name="Ohm R."/>
            <person name="Martin F."/>
            <person name="Silar P."/>
            <person name="Natvig D."/>
            <person name="Lalanne C."/>
            <person name="Gautier V."/>
            <person name="Ament-Velasquez S.L."/>
            <person name="Kruys A."/>
            <person name="Hutchinson M.I."/>
            <person name="Powell A.J."/>
            <person name="Barry K."/>
            <person name="Miller A.N."/>
            <person name="Grigoriev I.V."/>
            <person name="Debuchy R."/>
            <person name="Gladieux P."/>
            <person name="Thoren M.H."/>
            <person name="Johannesson H."/>
        </authorList>
    </citation>
    <scope>NUCLEOTIDE SEQUENCE</scope>
    <source>
        <strain evidence="2">CBS 123565</strain>
    </source>
</reference>
<organism evidence="2 3">
    <name type="scientific">Trichocladium antarcticum</name>
    <dbReference type="NCBI Taxonomy" id="1450529"/>
    <lineage>
        <taxon>Eukaryota</taxon>
        <taxon>Fungi</taxon>
        <taxon>Dikarya</taxon>
        <taxon>Ascomycota</taxon>
        <taxon>Pezizomycotina</taxon>
        <taxon>Sordariomycetes</taxon>
        <taxon>Sordariomycetidae</taxon>
        <taxon>Sordariales</taxon>
        <taxon>Chaetomiaceae</taxon>
        <taxon>Trichocladium</taxon>
    </lineage>
</organism>
<keyword evidence="3" id="KW-1185">Reference proteome</keyword>
<accession>A0AAN6ZB01</accession>
<dbReference type="EMBL" id="MU853431">
    <property type="protein sequence ID" value="KAK4130794.1"/>
    <property type="molecule type" value="Genomic_DNA"/>
</dbReference>
<gene>
    <name evidence="2" type="ORF">BT67DRAFT_436731</name>
</gene>
<evidence type="ECO:0000313" key="2">
    <source>
        <dbReference type="EMBL" id="KAK4130794.1"/>
    </source>
</evidence>
<dbReference type="AlphaFoldDB" id="A0AAN6ZB01"/>
<sequence>MFAAWVRDGGIIVATCALGLGLDLKNVVLVRPTSKPRPTATLSRVVTALSARGFYSSLTPKVKVPSARGFYSSLTPKVKALSARGFYSGLTPKERGPKEDLAKKINDSGGD</sequence>